<comment type="caution">
    <text evidence="1">The sequence shown here is derived from an EMBL/GenBank/DDBJ whole genome shotgun (WGS) entry which is preliminary data.</text>
</comment>
<dbReference type="EMBL" id="LBFC01000018">
    <property type="protein sequence ID" value="ONN27196.1"/>
    <property type="molecule type" value="Genomic_DNA"/>
</dbReference>
<evidence type="ECO:0000313" key="2">
    <source>
        <dbReference type="Proteomes" id="UP000242616"/>
    </source>
</evidence>
<dbReference type="Proteomes" id="UP000242616">
    <property type="component" value="Unassembled WGS sequence"/>
</dbReference>
<evidence type="ECO:0000313" key="1">
    <source>
        <dbReference type="EMBL" id="ONN27196.1"/>
    </source>
</evidence>
<dbReference type="RefSeq" id="WP_077198315.1">
    <property type="nucleotide sequence ID" value="NZ_LBFC01000018.1"/>
</dbReference>
<keyword evidence="2" id="KW-1185">Reference proteome</keyword>
<protein>
    <submittedName>
        <fullName evidence="1">Uncharacterized protein</fullName>
    </submittedName>
</protein>
<proteinExistence type="predicted"/>
<gene>
    <name evidence="1" type="ORF">XJ44_05275</name>
</gene>
<organism evidence="1 2">
    <name type="scientific">Thermosipho affectus</name>
    <dbReference type="NCBI Taxonomy" id="660294"/>
    <lineage>
        <taxon>Bacteria</taxon>
        <taxon>Thermotogati</taxon>
        <taxon>Thermotogota</taxon>
        <taxon>Thermotogae</taxon>
        <taxon>Thermotogales</taxon>
        <taxon>Fervidobacteriaceae</taxon>
        <taxon>Thermosipho</taxon>
    </lineage>
</organism>
<reference evidence="1 2" key="1">
    <citation type="submission" date="2015-06" db="EMBL/GenBank/DDBJ databases">
        <title>Genome sequencing of Thermotogales isolates from hydrothermal vents.</title>
        <authorList>
            <person name="Haverkamp T.H."/>
            <person name="Kublanov I.V."/>
            <person name="Nesbo C.L."/>
        </authorList>
    </citation>
    <scope>NUCLEOTIDE SEQUENCE [LARGE SCALE GENOMIC DNA]</scope>
    <source>
        <strain evidence="2">ik275mar</strain>
    </source>
</reference>
<name>A0ABX3IH91_9BACT</name>
<sequence length="159" mass="17823">MKVSAISNPMLGYKLDLGEPGLSHGAPASRSVLRVLNQELSNYFAFKRKAEKEGGYIISGGIYLDIRKRGSFLAAVAGKTKVWMYIPGRKSEEKSTPVDTRHISDKIRQIEMKLKLEQDPVKREELKRQILLLEIAKNALAFGMSVPKYLLGILFDQTA</sequence>
<accession>A0ABX3IH91</accession>